<evidence type="ECO:0000256" key="1">
    <source>
        <dbReference type="ARBA" id="ARBA00009437"/>
    </source>
</evidence>
<dbReference type="STRING" id="626937.HMPREF3293_00936"/>
<keyword evidence="7" id="KW-1185">Reference proteome</keyword>
<keyword evidence="3" id="KW-0238">DNA-binding</keyword>
<name>A0A136Q6C2_9FIRM</name>
<evidence type="ECO:0000256" key="2">
    <source>
        <dbReference type="ARBA" id="ARBA00023015"/>
    </source>
</evidence>
<dbReference type="InterPro" id="IPR005119">
    <property type="entry name" value="LysR_subst-bd"/>
</dbReference>
<dbReference type="InterPro" id="IPR000847">
    <property type="entry name" value="LysR_HTH_N"/>
</dbReference>
<dbReference type="PROSITE" id="PS50931">
    <property type="entry name" value="HTH_LYSR"/>
    <property type="match status" value="1"/>
</dbReference>
<evidence type="ECO:0000313" key="6">
    <source>
        <dbReference type="EMBL" id="KXK66200.1"/>
    </source>
</evidence>
<sequence length="297" mass="33471">MLDFRMDTFLMVCETMNFTRAAERLNITQPAVSQHIRFLEDYYGAKLFAYQGKKMEITEAGRLLQSAGLTMKHDVMSLKEEMGGLGDGESLRFGVTLTVGEFVIPEPAARYLANHPEAALRMDVSNTKELLRKLDGGEIDFALVEGNFAKSEYEHLVYATEPYIAVCGADHAFRTEVHKIEDLTGERIIVREAGSGTREILERYLEGRNLMLEDFGNFVEVSNIDAIKTLVGKNCGITFLYEAAVRRELCEGTLKKIPLEEFSLTHDLTFIWRKGSVFSENYRKIFLELQEAPGAAG</sequence>
<evidence type="ECO:0000256" key="3">
    <source>
        <dbReference type="ARBA" id="ARBA00023125"/>
    </source>
</evidence>
<evidence type="ECO:0000256" key="4">
    <source>
        <dbReference type="ARBA" id="ARBA00023163"/>
    </source>
</evidence>
<dbReference type="InterPro" id="IPR036388">
    <property type="entry name" value="WH-like_DNA-bd_sf"/>
</dbReference>
<dbReference type="SUPFAM" id="SSF46785">
    <property type="entry name" value="Winged helix' DNA-binding domain"/>
    <property type="match status" value="1"/>
</dbReference>
<dbReference type="SUPFAM" id="SSF53850">
    <property type="entry name" value="Periplasmic binding protein-like II"/>
    <property type="match status" value="1"/>
</dbReference>
<dbReference type="InterPro" id="IPR036390">
    <property type="entry name" value="WH_DNA-bd_sf"/>
</dbReference>
<keyword evidence="2" id="KW-0805">Transcription regulation</keyword>
<dbReference type="Pfam" id="PF00126">
    <property type="entry name" value="HTH_1"/>
    <property type="match status" value="1"/>
</dbReference>
<dbReference type="GO" id="GO:0000976">
    <property type="term" value="F:transcription cis-regulatory region binding"/>
    <property type="evidence" value="ECO:0007669"/>
    <property type="project" value="TreeGrafter"/>
</dbReference>
<dbReference type="GO" id="GO:0003700">
    <property type="term" value="F:DNA-binding transcription factor activity"/>
    <property type="evidence" value="ECO:0007669"/>
    <property type="project" value="InterPro"/>
</dbReference>
<dbReference type="PANTHER" id="PTHR30126">
    <property type="entry name" value="HTH-TYPE TRANSCRIPTIONAL REGULATOR"/>
    <property type="match status" value="1"/>
</dbReference>
<dbReference type="OrthoDB" id="9785745at2"/>
<evidence type="ECO:0000313" key="7">
    <source>
        <dbReference type="Proteomes" id="UP000070366"/>
    </source>
</evidence>
<reference evidence="6 7" key="1">
    <citation type="submission" date="2016-02" db="EMBL/GenBank/DDBJ databases">
        <authorList>
            <person name="Wen L."/>
            <person name="He K."/>
            <person name="Yang H."/>
        </authorList>
    </citation>
    <scope>NUCLEOTIDE SEQUENCE [LARGE SCALE GENOMIC DNA]</scope>
    <source>
        <strain evidence="6 7">DSM 22607</strain>
    </source>
</reference>
<proteinExistence type="inferred from homology"/>
<comment type="caution">
    <text evidence="6">The sequence shown here is derived from an EMBL/GenBank/DDBJ whole genome shotgun (WGS) entry which is preliminary data.</text>
</comment>
<comment type="similarity">
    <text evidence="1">Belongs to the LysR transcriptional regulatory family.</text>
</comment>
<dbReference type="RefSeq" id="WP_066520381.1">
    <property type="nucleotide sequence ID" value="NZ_CABMOF010000003.1"/>
</dbReference>
<feature type="domain" description="HTH lysR-type" evidence="5">
    <location>
        <begin position="1"/>
        <end position="58"/>
    </location>
</feature>
<dbReference type="Proteomes" id="UP000070366">
    <property type="component" value="Unassembled WGS sequence"/>
</dbReference>
<dbReference type="Gene3D" id="3.40.190.10">
    <property type="entry name" value="Periplasmic binding protein-like II"/>
    <property type="match status" value="2"/>
</dbReference>
<organism evidence="6 7">
    <name type="scientific">Christensenella minuta</name>
    <dbReference type="NCBI Taxonomy" id="626937"/>
    <lineage>
        <taxon>Bacteria</taxon>
        <taxon>Bacillati</taxon>
        <taxon>Bacillota</taxon>
        <taxon>Clostridia</taxon>
        <taxon>Christensenellales</taxon>
        <taxon>Christensenellaceae</taxon>
        <taxon>Christensenella</taxon>
    </lineage>
</organism>
<dbReference type="KEGG" id="cmiu:B1H56_01665"/>
<dbReference type="PATRIC" id="fig|626937.4.peg.924"/>
<dbReference type="Gene3D" id="1.10.10.10">
    <property type="entry name" value="Winged helix-like DNA-binding domain superfamily/Winged helix DNA-binding domain"/>
    <property type="match status" value="1"/>
</dbReference>
<keyword evidence="4" id="KW-0804">Transcription</keyword>
<gene>
    <name evidence="6" type="ORF">HMPREF3293_00936</name>
</gene>
<dbReference type="Pfam" id="PF03466">
    <property type="entry name" value="LysR_substrate"/>
    <property type="match status" value="1"/>
</dbReference>
<protein>
    <submittedName>
        <fullName evidence="6">LysR substrate binding domain protein</fullName>
    </submittedName>
</protein>
<accession>A0A136Q6C2</accession>
<evidence type="ECO:0000259" key="5">
    <source>
        <dbReference type="PROSITE" id="PS50931"/>
    </source>
</evidence>
<dbReference type="EMBL" id="LSZW01000047">
    <property type="protein sequence ID" value="KXK66200.1"/>
    <property type="molecule type" value="Genomic_DNA"/>
</dbReference>
<dbReference type="PANTHER" id="PTHR30126:SF39">
    <property type="entry name" value="HTH-TYPE TRANSCRIPTIONAL REGULATOR CYSL"/>
    <property type="match status" value="1"/>
</dbReference>
<dbReference type="PRINTS" id="PR00039">
    <property type="entry name" value="HTHLYSR"/>
</dbReference>
<dbReference type="AlphaFoldDB" id="A0A136Q6C2"/>